<protein>
    <recommendedName>
        <fullName evidence="3">Flagellar hook-length control protein-like C-terminal domain-containing protein</fullName>
    </recommendedName>
</protein>
<evidence type="ECO:0008006" key="3">
    <source>
        <dbReference type="Google" id="ProtNLM"/>
    </source>
</evidence>
<name>A0ABW3NKN6_9BACI</name>
<comment type="caution">
    <text evidence="1">The sequence shown here is derived from an EMBL/GenBank/DDBJ whole genome shotgun (WGS) entry which is preliminary data.</text>
</comment>
<sequence>MRIQGNVTTGTLSRSSKAGLLQNLKTGDVLQGTVKQLFPNHRAAIQMQGQQLVAQLEASLSVGGKYFFQVDSIEGNTPELKVITEEQQSGQQITRQLLQQLGIKESKLSVRLIKALVREQVPIQKNELLQALQYIQENKISPQQAQPALMQLMKMRIPVTHASFQAVQAIQNDSISDSLASLERSLPSGQYPMLQAELEHVLRGFPSEQSAVRAVFTADAQAAKPVLFPFLQELGLVSKVLNKQGWLNMLQQWSPSASQDLSSQTAFALPFTSSFEGAKEQLQSILGNQKQLITEAKVLQEALIQGNNTAAQSKENLTMVFPRYFAKQAPVTPEMEAVVRPLLEALIEPKNYQALERLMHIWTASNESSIHHPKEQFLQRMLWTLRDAGLNAENALKSDAPHTTQFKHLLLEMLQNNGGGPGRENAQQLVHLLNGMQINNLHDNSYVMQANIQIPSQKFGLSKDIDLHFEGKKTADGNIDPEYCRIIFDLELHKMKETIVDLHVHKNALAITIYNDQDTTPILVDKLRPDLQEALDKMNYQVTSVICKPYTEGEKQHQAGNIDDGQAVQRKVDFRI</sequence>
<evidence type="ECO:0000313" key="1">
    <source>
        <dbReference type="EMBL" id="MFD1067589.1"/>
    </source>
</evidence>
<accession>A0ABW3NKN6</accession>
<reference evidence="2" key="1">
    <citation type="journal article" date="2019" name="Int. J. Syst. Evol. Microbiol.">
        <title>The Global Catalogue of Microorganisms (GCM) 10K type strain sequencing project: providing services to taxonomists for standard genome sequencing and annotation.</title>
        <authorList>
            <consortium name="The Broad Institute Genomics Platform"/>
            <consortium name="The Broad Institute Genome Sequencing Center for Infectious Disease"/>
            <person name="Wu L."/>
            <person name="Ma J."/>
        </authorList>
    </citation>
    <scope>NUCLEOTIDE SEQUENCE [LARGE SCALE GENOMIC DNA]</scope>
    <source>
        <strain evidence="2">CCUG 56608</strain>
    </source>
</reference>
<proteinExistence type="predicted"/>
<gene>
    <name evidence="1" type="ORF">ACFQ19_16395</name>
</gene>
<organism evidence="1 2">
    <name type="scientific">Oceanobacillus locisalsi</name>
    <dbReference type="NCBI Taxonomy" id="546107"/>
    <lineage>
        <taxon>Bacteria</taxon>
        <taxon>Bacillati</taxon>
        <taxon>Bacillota</taxon>
        <taxon>Bacilli</taxon>
        <taxon>Bacillales</taxon>
        <taxon>Bacillaceae</taxon>
        <taxon>Oceanobacillus</taxon>
    </lineage>
</organism>
<dbReference type="EMBL" id="JBHTKK010000024">
    <property type="protein sequence ID" value="MFD1067589.1"/>
    <property type="molecule type" value="Genomic_DNA"/>
</dbReference>
<keyword evidence="2" id="KW-1185">Reference proteome</keyword>
<dbReference type="Proteomes" id="UP001597041">
    <property type="component" value="Unassembled WGS sequence"/>
</dbReference>
<dbReference type="RefSeq" id="WP_379593719.1">
    <property type="nucleotide sequence ID" value="NZ_JBHTKK010000024.1"/>
</dbReference>
<evidence type="ECO:0000313" key="2">
    <source>
        <dbReference type="Proteomes" id="UP001597041"/>
    </source>
</evidence>